<dbReference type="PANTHER" id="PTHR11496">
    <property type="entry name" value="ALCOHOL DEHYDROGENASE"/>
    <property type="match status" value="1"/>
</dbReference>
<dbReference type="Gene3D" id="3.40.50.1970">
    <property type="match status" value="1"/>
</dbReference>
<dbReference type="PROSITE" id="PS00060">
    <property type="entry name" value="ADH_IRON_2"/>
    <property type="match status" value="1"/>
</dbReference>
<proteinExistence type="inferred from homology"/>
<dbReference type="Proteomes" id="UP001154400">
    <property type="component" value="Chromosome"/>
</dbReference>
<keyword evidence="2" id="KW-0560">Oxidoreductase</keyword>
<dbReference type="Gene3D" id="1.20.1090.10">
    <property type="entry name" value="Dehydroquinate synthase-like - alpha domain"/>
    <property type="match status" value="1"/>
</dbReference>
<dbReference type="Pfam" id="PF00465">
    <property type="entry name" value="Fe-ADH"/>
    <property type="match status" value="1"/>
</dbReference>
<comment type="similarity">
    <text evidence="1">Belongs to the iron-containing alcohol dehydrogenase family.</text>
</comment>
<accession>A0A3S5YD28</accession>
<reference evidence="6" key="1">
    <citation type="journal article" date="2010" name="PLoS Genet.">
        <title>The genome of a pathogenic rhodococcus: cooptive virulence underpinned by key gene acquisitions.</title>
        <authorList>
            <person name="Letek M."/>
            <person name="Gonzalez P."/>
            <person name="Macarthur I."/>
            <person name="Rodriguez H."/>
            <person name="Freeman T.C."/>
            <person name="Valero-Rello A."/>
            <person name="Blanco M."/>
            <person name="Buckley T."/>
            <person name="Cherevach I."/>
            <person name="Fahey R."/>
            <person name="Hapeshi A."/>
            <person name="Holdstock J."/>
            <person name="Leadon D."/>
            <person name="Navas J."/>
            <person name="Ocampo A."/>
            <person name="Quail M.A."/>
            <person name="Sanders M."/>
            <person name="Scortti M.M."/>
            <person name="Prescott J.F."/>
            <person name="Fogarty U."/>
            <person name="Meijer W.G."/>
            <person name="Parkhill J."/>
            <person name="Bentley S.D."/>
            <person name="Vazquez-Boland J.A."/>
        </authorList>
    </citation>
    <scope>NUCLEOTIDE SEQUENCE [LARGE SCALE GENOMIC DNA]</scope>
    <source>
        <strain evidence="6 7">103S</strain>
    </source>
</reference>
<evidence type="ECO:0000256" key="3">
    <source>
        <dbReference type="ARBA" id="ARBA00023027"/>
    </source>
</evidence>
<evidence type="ECO:0000313" key="7">
    <source>
        <dbReference type="Proteomes" id="UP000006892"/>
    </source>
</evidence>
<dbReference type="AlphaFoldDB" id="A0A3S5YD28"/>
<dbReference type="GO" id="GO:0004022">
    <property type="term" value="F:alcohol dehydrogenase (NAD+) activity"/>
    <property type="evidence" value="ECO:0007669"/>
    <property type="project" value="TreeGrafter"/>
</dbReference>
<dbReference type="CDD" id="cd08192">
    <property type="entry name" value="MAR-like"/>
    <property type="match status" value="1"/>
</dbReference>
<dbReference type="InterPro" id="IPR056798">
    <property type="entry name" value="ADH_Fe_C"/>
</dbReference>
<feature type="domain" description="Alcohol dehydrogenase iron-type/glycerol dehydrogenase GldA" evidence="4">
    <location>
        <begin position="36"/>
        <end position="213"/>
    </location>
</feature>
<dbReference type="SUPFAM" id="SSF56796">
    <property type="entry name" value="Dehydroquinate synthase-like"/>
    <property type="match status" value="1"/>
</dbReference>
<feature type="domain" description="Fe-containing alcohol dehydrogenase-like C-terminal" evidence="5">
    <location>
        <begin position="226"/>
        <end position="410"/>
    </location>
</feature>
<dbReference type="GO" id="GO:0046872">
    <property type="term" value="F:metal ion binding"/>
    <property type="evidence" value="ECO:0007669"/>
    <property type="project" value="InterPro"/>
</dbReference>
<evidence type="ECO:0000256" key="1">
    <source>
        <dbReference type="ARBA" id="ARBA00007358"/>
    </source>
</evidence>
<dbReference type="EMBL" id="FN563149">
    <property type="protein sequence ID" value="CBH50483.1"/>
    <property type="molecule type" value="Genomic_DNA"/>
</dbReference>
<evidence type="ECO:0000259" key="5">
    <source>
        <dbReference type="Pfam" id="PF25137"/>
    </source>
</evidence>
<name>A0A3S5YD28_RHOH1</name>
<protein>
    <submittedName>
        <fullName evidence="6">Iron binding alcohol dehydrogenase</fullName>
    </submittedName>
</protein>
<dbReference type="PANTHER" id="PTHR11496:SF102">
    <property type="entry name" value="ALCOHOL DEHYDROGENASE 4"/>
    <property type="match status" value="1"/>
</dbReference>
<dbReference type="KEGG" id="req:REQ_45250"/>
<dbReference type="Pfam" id="PF25137">
    <property type="entry name" value="ADH_Fe_C"/>
    <property type="match status" value="1"/>
</dbReference>
<evidence type="ECO:0000259" key="4">
    <source>
        <dbReference type="Pfam" id="PF00465"/>
    </source>
</evidence>
<organism evidence="6">
    <name type="scientific">Rhodococcus hoagii (strain 103S)</name>
    <name type="common">Rhodococcus equi</name>
    <dbReference type="NCBI Taxonomy" id="685727"/>
    <lineage>
        <taxon>Bacteria</taxon>
        <taxon>Bacillati</taxon>
        <taxon>Actinomycetota</taxon>
        <taxon>Actinomycetes</taxon>
        <taxon>Mycobacteriales</taxon>
        <taxon>Nocardiaceae</taxon>
        <taxon>Prescottella</taxon>
    </lineage>
</organism>
<evidence type="ECO:0000256" key="2">
    <source>
        <dbReference type="ARBA" id="ARBA00023002"/>
    </source>
</evidence>
<gene>
    <name evidence="6" type="ordered locus">REQ_45250</name>
</gene>
<sequence length="412" mass="44107">MWARVTAVSLRRRRVEKKKDGIAVQSSLVSLTPMERVRIGIPVAEAAAQEADLLGAKRVFVVCSGTLNSQTDEIARVREALGARFVGLFDAVRPHVPREDVIAATLAASEVDPDMLLCVGGGSATDLAKILAVTLEHGVREVSQMDAYHLQVNPDTSVTAPSFTAPRIPVVVAPTTLAGGEFNALAGSTDQKSNVKEGYLHPAMTPKAVILDPALARHTPEWLWLSTGVRALDHAFETLGSLESNGYYDGMAMNAIRLLSEGLVRVKEDADDVEARQMCQVGAWSSMVAIVAGLDMGVSHAVGHALGGSFDVPHGYTSCVMAPFALEYNREVNEHRQALISASLGAPQTPAHELADTLIRQLGMPRSLGEVGLTENDLHSLATYTFKDIWCGTNPNPIADPDALVPLLRRAL</sequence>
<dbReference type="InterPro" id="IPR018211">
    <property type="entry name" value="ADH_Fe_CS"/>
</dbReference>
<evidence type="ECO:0000313" key="6">
    <source>
        <dbReference type="EMBL" id="CBH50483.1"/>
    </source>
</evidence>
<dbReference type="InterPro" id="IPR001670">
    <property type="entry name" value="ADH_Fe/GldA"/>
</dbReference>
<keyword evidence="3" id="KW-0520">NAD</keyword>
<dbReference type="InterPro" id="IPR039697">
    <property type="entry name" value="Alcohol_dehydrogenase_Fe"/>
</dbReference>